<evidence type="ECO:0000256" key="3">
    <source>
        <dbReference type="SAM" id="SignalP"/>
    </source>
</evidence>
<evidence type="ECO:0000313" key="4">
    <source>
        <dbReference type="EMBL" id="KAK4455687.1"/>
    </source>
</evidence>
<protein>
    <recommendedName>
        <fullName evidence="6">Secreted protein</fullName>
    </recommendedName>
</protein>
<feature type="region of interest" description="Disordered" evidence="1">
    <location>
        <begin position="45"/>
        <end position="66"/>
    </location>
</feature>
<evidence type="ECO:0000256" key="1">
    <source>
        <dbReference type="SAM" id="MobiDB-lite"/>
    </source>
</evidence>
<keyword evidence="3" id="KW-0732">Signal</keyword>
<accession>A0AAV9H4W0</accession>
<dbReference type="EMBL" id="MU865914">
    <property type="protein sequence ID" value="KAK4455687.1"/>
    <property type="molecule type" value="Genomic_DNA"/>
</dbReference>
<reference evidence="4" key="2">
    <citation type="submission" date="2023-05" db="EMBL/GenBank/DDBJ databases">
        <authorList>
            <consortium name="Lawrence Berkeley National Laboratory"/>
            <person name="Steindorff A."/>
            <person name="Hensen N."/>
            <person name="Bonometti L."/>
            <person name="Westerberg I."/>
            <person name="Brannstrom I.O."/>
            <person name="Guillou S."/>
            <person name="Cros-Aarteil S."/>
            <person name="Calhoun S."/>
            <person name="Haridas S."/>
            <person name="Kuo A."/>
            <person name="Mondo S."/>
            <person name="Pangilinan J."/>
            <person name="Riley R."/>
            <person name="Labutti K."/>
            <person name="Andreopoulos B."/>
            <person name="Lipzen A."/>
            <person name="Chen C."/>
            <person name="Yanf M."/>
            <person name="Daum C."/>
            <person name="Ng V."/>
            <person name="Clum A."/>
            <person name="Ohm R."/>
            <person name="Martin F."/>
            <person name="Silar P."/>
            <person name="Natvig D."/>
            <person name="Lalanne C."/>
            <person name="Gautier V."/>
            <person name="Ament-Velasquez S.L."/>
            <person name="Kruys A."/>
            <person name="Hutchinson M.I."/>
            <person name="Powell A.J."/>
            <person name="Barry K."/>
            <person name="Miller A.N."/>
            <person name="Grigoriev I.V."/>
            <person name="Debuchy R."/>
            <person name="Gladieux P."/>
            <person name="Thoren M.H."/>
            <person name="Johannesson H."/>
        </authorList>
    </citation>
    <scope>NUCLEOTIDE SEQUENCE</scope>
    <source>
        <strain evidence="4">PSN243</strain>
    </source>
</reference>
<comment type="caution">
    <text evidence="4">The sequence shown here is derived from an EMBL/GenBank/DDBJ whole genome shotgun (WGS) entry which is preliminary data.</text>
</comment>
<proteinExistence type="predicted"/>
<evidence type="ECO:0008006" key="6">
    <source>
        <dbReference type="Google" id="ProtNLM"/>
    </source>
</evidence>
<keyword evidence="5" id="KW-1185">Reference proteome</keyword>
<reference evidence="4" key="1">
    <citation type="journal article" date="2023" name="Mol. Phylogenet. Evol.">
        <title>Genome-scale phylogeny and comparative genomics of the fungal order Sordariales.</title>
        <authorList>
            <person name="Hensen N."/>
            <person name="Bonometti L."/>
            <person name="Westerberg I."/>
            <person name="Brannstrom I.O."/>
            <person name="Guillou S."/>
            <person name="Cros-Aarteil S."/>
            <person name="Calhoun S."/>
            <person name="Haridas S."/>
            <person name="Kuo A."/>
            <person name="Mondo S."/>
            <person name="Pangilinan J."/>
            <person name="Riley R."/>
            <person name="LaButti K."/>
            <person name="Andreopoulos B."/>
            <person name="Lipzen A."/>
            <person name="Chen C."/>
            <person name="Yan M."/>
            <person name="Daum C."/>
            <person name="Ng V."/>
            <person name="Clum A."/>
            <person name="Steindorff A."/>
            <person name="Ohm R.A."/>
            <person name="Martin F."/>
            <person name="Silar P."/>
            <person name="Natvig D.O."/>
            <person name="Lalanne C."/>
            <person name="Gautier V."/>
            <person name="Ament-Velasquez S.L."/>
            <person name="Kruys A."/>
            <person name="Hutchinson M.I."/>
            <person name="Powell A.J."/>
            <person name="Barry K."/>
            <person name="Miller A.N."/>
            <person name="Grigoriev I.V."/>
            <person name="Debuchy R."/>
            <person name="Gladieux P."/>
            <person name="Hiltunen Thoren M."/>
            <person name="Johannesson H."/>
        </authorList>
    </citation>
    <scope>NUCLEOTIDE SEQUENCE</scope>
    <source>
        <strain evidence="4">PSN243</strain>
    </source>
</reference>
<feature type="signal peptide" evidence="3">
    <location>
        <begin position="1"/>
        <end position="19"/>
    </location>
</feature>
<dbReference type="AlphaFoldDB" id="A0AAV9H4W0"/>
<evidence type="ECO:0000256" key="2">
    <source>
        <dbReference type="SAM" id="Phobius"/>
    </source>
</evidence>
<keyword evidence="2" id="KW-0812">Transmembrane</keyword>
<sequence length="154" mass="17196">MQQYWLAFFVLCVIPQSLVRDYPYELCLFGMSLRDHPWMLSSFDAGGGGGGREEEKETPPAGGRQGPRFLTWGLESGKGRLAWTPGWLPPVRLACVAKREQRQLGAFYFLLLVHTLFSFGLFSFGFSAFSCVSQGLFCLEVASVLRVKGLQCSQ</sequence>
<dbReference type="Proteomes" id="UP001321760">
    <property type="component" value="Unassembled WGS sequence"/>
</dbReference>
<name>A0AAV9H4W0_9PEZI</name>
<keyword evidence="2" id="KW-1133">Transmembrane helix</keyword>
<organism evidence="4 5">
    <name type="scientific">Podospora aff. communis PSN243</name>
    <dbReference type="NCBI Taxonomy" id="3040156"/>
    <lineage>
        <taxon>Eukaryota</taxon>
        <taxon>Fungi</taxon>
        <taxon>Dikarya</taxon>
        <taxon>Ascomycota</taxon>
        <taxon>Pezizomycotina</taxon>
        <taxon>Sordariomycetes</taxon>
        <taxon>Sordariomycetidae</taxon>
        <taxon>Sordariales</taxon>
        <taxon>Podosporaceae</taxon>
        <taxon>Podospora</taxon>
    </lineage>
</organism>
<keyword evidence="2" id="KW-0472">Membrane</keyword>
<evidence type="ECO:0000313" key="5">
    <source>
        <dbReference type="Proteomes" id="UP001321760"/>
    </source>
</evidence>
<feature type="transmembrane region" description="Helical" evidence="2">
    <location>
        <begin position="107"/>
        <end position="129"/>
    </location>
</feature>
<gene>
    <name evidence="4" type="ORF">QBC34DRAFT_73226</name>
</gene>
<feature type="chain" id="PRO_5043855133" description="Secreted protein" evidence="3">
    <location>
        <begin position="20"/>
        <end position="154"/>
    </location>
</feature>